<sequence>MNKFSTSLTYAAVASTISLGAFGVTPAHAVGFSGAYDPANFTLSNTIGSTGSVDTASAPGSITLFGSDSGSSVPGSTDYTIAAAASGTFSFNWAYDTIDEPEFDPFSVLINGVATQLSDNTGTPFQSSLFSTSVNLGDTIGWRINTTDNNFGAAQVTISNFSAPEVTATEVPEPFTIIGTCIGGAAALRMRKKLTSKS</sequence>
<dbReference type="HOGENOM" id="CLU_116179_0_0_3"/>
<gene>
    <name evidence="2" type="ORF">Cha6605_2704</name>
</gene>
<evidence type="ECO:0000313" key="3">
    <source>
        <dbReference type="Proteomes" id="UP000010366"/>
    </source>
</evidence>
<accession>K9UHR5</accession>
<evidence type="ECO:0000313" key="2">
    <source>
        <dbReference type="EMBL" id="AFY93744.1"/>
    </source>
</evidence>
<dbReference type="eggNOG" id="ENOG5032UWW">
    <property type="taxonomic scope" value="Bacteria"/>
</dbReference>
<dbReference type="OrthoDB" id="583272at2"/>
<name>K9UHR5_CHAP6</name>
<evidence type="ECO:0000256" key="1">
    <source>
        <dbReference type="SAM" id="SignalP"/>
    </source>
</evidence>
<dbReference type="InterPro" id="IPR013424">
    <property type="entry name" value="Ice-binding_C"/>
</dbReference>
<protein>
    <submittedName>
        <fullName evidence="2">PEP-CTERM putative exosortase interaction domain-containing protein</fullName>
    </submittedName>
</protein>
<feature type="signal peptide" evidence="1">
    <location>
        <begin position="1"/>
        <end position="29"/>
    </location>
</feature>
<organism evidence="2 3">
    <name type="scientific">Chamaesiphon minutus (strain ATCC 27169 / PCC 6605)</name>
    <dbReference type="NCBI Taxonomy" id="1173020"/>
    <lineage>
        <taxon>Bacteria</taxon>
        <taxon>Bacillati</taxon>
        <taxon>Cyanobacteriota</taxon>
        <taxon>Cyanophyceae</taxon>
        <taxon>Gomontiellales</taxon>
        <taxon>Chamaesiphonaceae</taxon>
        <taxon>Chamaesiphon</taxon>
    </lineage>
</organism>
<dbReference type="NCBIfam" id="TIGR02595">
    <property type="entry name" value="PEP_CTERM"/>
    <property type="match status" value="1"/>
</dbReference>
<feature type="chain" id="PRO_5003936411" evidence="1">
    <location>
        <begin position="30"/>
        <end position="198"/>
    </location>
</feature>
<reference evidence="2 3" key="1">
    <citation type="submission" date="2012-05" db="EMBL/GenBank/DDBJ databases">
        <title>Finished chromosome of genome of Chamaesiphon sp. PCC 6605.</title>
        <authorList>
            <consortium name="US DOE Joint Genome Institute"/>
            <person name="Gugger M."/>
            <person name="Coursin T."/>
            <person name="Rippka R."/>
            <person name="Tandeau De Marsac N."/>
            <person name="Huntemann M."/>
            <person name="Wei C.-L."/>
            <person name="Han J."/>
            <person name="Detter J.C."/>
            <person name="Han C."/>
            <person name="Tapia R."/>
            <person name="Chen A."/>
            <person name="Kyrpides N."/>
            <person name="Mavromatis K."/>
            <person name="Markowitz V."/>
            <person name="Szeto E."/>
            <person name="Ivanova N."/>
            <person name="Pagani I."/>
            <person name="Pati A."/>
            <person name="Goodwin L."/>
            <person name="Nordberg H.P."/>
            <person name="Cantor M.N."/>
            <person name="Hua S.X."/>
            <person name="Woyke T."/>
            <person name="Kerfeld C.A."/>
        </authorList>
    </citation>
    <scope>NUCLEOTIDE SEQUENCE [LARGE SCALE GENOMIC DNA]</scope>
    <source>
        <strain evidence="3">ATCC 27169 / PCC 6605</strain>
    </source>
</reference>
<dbReference type="EMBL" id="CP003600">
    <property type="protein sequence ID" value="AFY93744.1"/>
    <property type="molecule type" value="Genomic_DNA"/>
</dbReference>
<keyword evidence="1" id="KW-0732">Signal</keyword>
<proteinExistence type="predicted"/>
<dbReference type="RefSeq" id="WP_015159890.1">
    <property type="nucleotide sequence ID" value="NC_019697.1"/>
</dbReference>
<dbReference type="KEGG" id="cmp:Cha6605_2704"/>
<keyword evidence="3" id="KW-1185">Reference proteome</keyword>
<dbReference type="Proteomes" id="UP000010366">
    <property type="component" value="Chromosome"/>
</dbReference>
<dbReference type="AlphaFoldDB" id="K9UHR5"/>